<dbReference type="AlphaFoldDB" id="A0A6M4GS89"/>
<dbReference type="KEGG" id="uru:DSM104443_00738"/>
<gene>
    <name evidence="2" type="ORF">DSM104443_00738</name>
</gene>
<dbReference type="Gene3D" id="3.40.50.1820">
    <property type="entry name" value="alpha/beta hydrolase"/>
    <property type="match status" value="1"/>
</dbReference>
<name>A0A6M4GS89_9PROT</name>
<dbReference type="PANTHER" id="PTHR22946:SF9">
    <property type="entry name" value="POLYKETIDE TRANSFERASE AF380"/>
    <property type="match status" value="1"/>
</dbReference>
<evidence type="ECO:0000256" key="1">
    <source>
        <dbReference type="ARBA" id="ARBA00022801"/>
    </source>
</evidence>
<keyword evidence="3" id="KW-1185">Reference proteome</keyword>
<organism evidence="2 3">
    <name type="scientific">Usitatibacter rugosus</name>
    <dbReference type="NCBI Taxonomy" id="2732067"/>
    <lineage>
        <taxon>Bacteria</taxon>
        <taxon>Pseudomonadati</taxon>
        <taxon>Pseudomonadota</taxon>
        <taxon>Betaproteobacteria</taxon>
        <taxon>Nitrosomonadales</taxon>
        <taxon>Usitatibacteraceae</taxon>
        <taxon>Usitatibacter</taxon>
    </lineage>
</organism>
<dbReference type="EMBL" id="CP053069">
    <property type="protein sequence ID" value="QJR09688.1"/>
    <property type="molecule type" value="Genomic_DNA"/>
</dbReference>
<dbReference type="GO" id="GO:0052689">
    <property type="term" value="F:carboxylic ester hydrolase activity"/>
    <property type="evidence" value="ECO:0007669"/>
    <property type="project" value="UniProtKB-ARBA"/>
</dbReference>
<dbReference type="SUPFAM" id="SSF53474">
    <property type="entry name" value="alpha/beta-Hydrolases"/>
    <property type="match status" value="1"/>
</dbReference>
<keyword evidence="1" id="KW-0378">Hydrolase</keyword>
<evidence type="ECO:0000313" key="3">
    <source>
        <dbReference type="Proteomes" id="UP000501534"/>
    </source>
</evidence>
<reference evidence="2 3" key="1">
    <citation type="submission" date="2020-04" db="EMBL/GenBank/DDBJ databases">
        <title>Usitatibacter rugosus gen. nov., sp. nov. and Usitatibacter palustris sp. nov., novel members of Usitatibacteraceae fam. nov. within the order Nitrosomonadales isolated from soil.</title>
        <authorList>
            <person name="Huber K.J."/>
            <person name="Neumann-Schaal M."/>
            <person name="Geppert A."/>
            <person name="Luckner M."/>
            <person name="Wanner G."/>
            <person name="Overmann J."/>
        </authorList>
    </citation>
    <scope>NUCLEOTIDE SEQUENCE [LARGE SCALE GENOMIC DNA]</scope>
    <source>
        <strain evidence="2 3">0125_3</strain>
    </source>
</reference>
<proteinExistence type="predicted"/>
<dbReference type="PANTHER" id="PTHR22946">
    <property type="entry name" value="DIENELACTONE HYDROLASE DOMAIN-CONTAINING PROTEIN-RELATED"/>
    <property type="match status" value="1"/>
</dbReference>
<accession>A0A6M4GS89</accession>
<dbReference type="Proteomes" id="UP000501534">
    <property type="component" value="Chromosome"/>
</dbReference>
<evidence type="ECO:0008006" key="4">
    <source>
        <dbReference type="Google" id="ProtNLM"/>
    </source>
</evidence>
<sequence length="557" mass="60572">MLALPALAFNHELAVGAVGNGLYAVACTNVEQDPALIAQYGGTQPEDFWEGKPSNGQARYISQILRNPGTTLNINLPVPDQRHLYTNFAGRQVAHVVIVCHPTPSSNTDPGYTLPQTGSTVPHMQPAGQWPKVIGTRLPLLLFSHGLAGSPISPGHLEALVQLAAQGYVVAAPFHGDPRFSRVRVEDIGDAAFVLTHFDEVVELEAMRPLALKAVVDLMLAHPVFGGAVDPDRIGAFGASMGGQAILNLTGARLTTSLSKACSETARDPRVKAAVGLVPYAGQTFLPSFCDDQSGADSVTVPFLGMAGTEDTTAPVGMTRQAVNRIPASHYLVEMNIPHEFRPEYVGDIITWTSTFLNAYLGNPLDPGAMSRFIRMKSVIGGPNDEMTIDVHQPFANTLGEERVLEYYHPRINHYFMTIEPSDIPIILADGWQPTGYSFKGWRWFQPPSDPALAAAQVCRSYGGLNGGPNSHFFSAEPSECPLADRGWFLEGVVFYARRVGQPGLTCPDGYLKVQRAYNNRFPQNDSNHRFSTSDSTMRDMRRVGWIIEGAVMCSRP</sequence>
<dbReference type="InterPro" id="IPR050261">
    <property type="entry name" value="FrsA_esterase"/>
</dbReference>
<evidence type="ECO:0000313" key="2">
    <source>
        <dbReference type="EMBL" id="QJR09688.1"/>
    </source>
</evidence>
<protein>
    <recommendedName>
        <fullName evidence="4">Dienelactone hydrolase</fullName>
    </recommendedName>
</protein>
<dbReference type="InterPro" id="IPR029058">
    <property type="entry name" value="AB_hydrolase_fold"/>
</dbReference>